<evidence type="ECO:0000256" key="5">
    <source>
        <dbReference type="ARBA" id="ARBA00023069"/>
    </source>
</evidence>
<organism evidence="10 11">
    <name type="scientific">Mesorhabditis spiculigera</name>
    <dbReference type="NCBI Taxonomy" id="96644"/>
    <lineage>
        <taxon>Eukaryota</taxon>
        <taxon>Metazoa</taxon>
        <taxon>Ecdysozoa</taxon>
        <taxon>Nematoda</taxon>
        <taxon>Chromadorea</taxon>
        <taxon>Rhabditida</taxon>
        <taxon>Rhabditina</taxon>
        <taxon>Rhabditomorpha</taxon>
        <taxon>Rhabditoidea</taxon>
        <taxon>Rhabditidae</taxon>
        <taxon>Mesorhabditinae</taxon>
        <taxon>Mesorhabditis</taxon>
    </lineage>
</organism>
<keyword evidence="3" id="KW-0970">Cilium biogenesis/degradation</keyword>
<dbReference type="Proteomes" id="UP001177023">
    <property type="component" value="Unassembled WGS sequence"/>
</dbReference>
<dbReference type="GO" id="GO:0060271">
    <property type="term" value="P:cilium assembly"/>
    <property type="evidence" value="ECO:0007669"/>
    <property type="project" value="TreeGrafter"/>
</dbReference>
<dbReference type="AlphaFoldDB" id="A0AA36CLQ0"/>
<dbReference type="GO" id="GO:0005815">
    <property type="term" value="C:microtubule organizing center"/>
    <property type="evidence" value="ECO:0007669"/>
    <property type="project" value="TreeGrafter"/>
</dbReference>
<protein>
    <recommendedName>
        <fullName evidence="12">Clusterin-associated protein 1</fullName>
    </recommendedName>
</protein>
<sequence length="399" mass="45614">MSYRELRNLCEMCRIAGFPRPISIDSFREPNFPLVAELLEWIVLRFEPNALMSTKCSTEQERVIFIKSAVLLLIQNARIKLNPKKLYMADGHAVQELVQPLKILSLADRGSTSEAHAVTIPVIRTKLATKLQEVRQCASLAAQLPQTGSALSSLLEKELHYRADRSRALSRALPPSEAEKALRNATTALSTLATQTEDKLNNVTSDEKALDEKIERKRREYEQMQKRLAKLQSFRPQYMDEYEKYETKLKQLYDIYVLKFRNLSYLQLQMVEMERADRQRQAETETNMRQVVEKMRTDNANQAPPIDVSELDDEPEAMRPTGGARRIYGNMMGVGFSDEEEDSDDDVDVSDGDEEIDHGRAMKDRIPAAGRSRKPVQHLELEDVEDEMAPREGDSGDDF</sequence>
<dbReference type="EMBL" id="CATQJA010002351">
    <property type="protein sequence ID" value="CAJ0570496.1"/>
    <property type="molecule type" value="Genomic_DNA"/>
</dbReference>
<feature type="coiled-coil region" evidence="7">
    <location>
        <begin position="200"/>
        <end position="234"/>
    </location>
</feature>
<feature type="compositionally biased region" description="Basic and acidic residues" evidence="8">
    <location>
        <begin position="388"/>
        <end position="399"/>
    </location>
</feature>
<evidence type="ECO:0000256" key="6">
    <source>
        <dbReference type="ARBA" id="ARBA00023273"/>
    </source>
</evidence>
<dbReference type="EMBL" id="CATQJA010001406">
    <property type="protein sequence ID" value="CAJ0567101.1"/>
    <property type="molecule type" value="Genomic_DNA"/>
</dbReference>
<dbReference type="Pfam" id="PF10234">
    <property type="entry name" value="Cluap1"/>
    <property type="match status" value="1"/>
</dbReference>
<accession>A0AA36CLQ0</accession>
<evidence type="ECO:0000313" key="9">
    <source>
        <dbReference type="EMBL" id="CAJ0567101.1"/>
    </source>
</evidence>
<comment type="caution">
    <text evidence="10">The sequence shown here is derived from an EMBL/GenBank/DDBJ whole genome shotgun (WGS) entry which is preliminary data.</text>
</comment>
<proteinExistence type="inferred from homology"/>
<evidence type="ECO:0000256" key="4">
    <source>
        <dbReference type="ARBA" id="ARBA00023054"/>
    </source>
</evidence>
<dbReference type="GO" id="GO:0030992">
    <property type="term" value="C:intraciliary transport particle B"/>
    <property type="evidence" value="ECO:0007669"/>
    <property type="project" value="TreeGrafter"/>
</dbReference>
<evidence type="ECO:0000256" key="7">
    <source>
        <dbReference type="SAM" id="Coils"/>
    </source>
</evidence>
<evidence type="ECO:0000256" key="1">
    <source>
        <dbReference type="ARBA" id="ARBA00004138"/>
    </source>
</evidence>
<feature type="region of interest" description="Disordered" evidence="8">
    <location>
        <begin position="297"/>
        <end position="399"/>
    </location>
</feature>
<comment type="similarity">
    <text evidence="2">Belongs to the CLUAP1 family.</text>
</comment>
<keyword evidence="11" id="KW-1185">Reference proteome</keyword>
<evidence type="ECO:0000313" key="10">
    <source>
        <dbReference type="EMBL" id="CAJ0570496.1"/>
    </source>
</evidence>
<keyword evidence="5" id="KW-0969">Cilium</keyword>
<dbReference type="PANTHER" id="PTHR21547:SF0">
    <property type="entry name" value="CLUSTERIN-ASSOCIATED PROTEIN 1"/>
    <property type="match status" value="1"/>
</dbReference>
<comment type="subcellular location">
    <subcellularLocation>
        <location evidence="1">Cell projection</location>
        <location evidence="1">Cilium</location>
    </subcellularLocation>
</comment>
<evidence type="ECO:0008006" key="12">
    <source>
        <dbReference type="Google" id="ProtNLM"/>
    </source>
</evidence>
<dbReference type="PANTHER" id="PTHR21547">
    <property type="entry name" value="CLUSTERIN ASSOCIATED PROTEIN 1"/>
    <property type="match status" value="1"/>
</dbReference>
<reference evidence="10" key="1">
    <citation type="submission" date="2023-06" db="EMBL/GenBank/DDBJ databases">
        <authorList>
            <person name="Delattre M."/>
        </authorList>
    </citation>
    <scope>NUCLEOTIDE SEQUENCE</scope>
    <source>
        <strain evidence="10">AF72</strain>
    </source>
</reference>
<keyword evidence="4 7" id="KW-0175">Coiled coil</keyword>
<name>A0AA36CLQ0_9BILA</name>
<keyword evidence="6" id="KW-0966">Cell projection</keyword>
<evidence type="ECO:0000313" key="11">
    <source>
        <dbReference type="Proteomes" id="UP001177023"/>
    </source>
</evidence>
<feature type="compositionally biased region" description="Acidic residues" evidence="8">
    <location>
        <begin position="337"/>
        <end position="356"/>
    </location>
</feature>
<evidence type="ECO:0000256" key="2">
    <source>
        <dbReference type="ARBA" id="ARBA00008340"/>
    </source>
</evidence>
<evidence type="ECO:0000256" key="8">
    <source>
        <dbReference type="SAM" id="MobiDB-lite"/>
    </source>
</evidence>
<gene>
    <name evidence="9" type="ORF">MSPICULIGERA_LOCUS5667</name>
    <name evidence="10" type="ORF">MSPICULIGERA_LOCUS8934</name>
</gene>
<evidence type="ECO:0000256" key="3">
    <source>
        <dbReference type="ARBA" id="ARBA00022794"/>
    </source>
</evidence>
<feature type="compositionally biased region" description="Basic and acidic residues" evidence="8">
    <location>
        <begin position="357"/>
        <end position="366"/>
    </location>
</feature>
<dbReference type="GO" id="GO:0005929">
    <property type="term" value="C:cilium"/>
    <property type="evidence" value="ECO:0007669"/>
    <property type="project" value="UniProtKB-SubCell"/>
</dbReference>
<dbReference type="InterPro" id="IPR019366">
    <property type="entry name" value="Clusterin-associated_protein-1"/>
</dbReference>
<feature type="non-terminal residue" evidence="10">
    <location>
        <position position="399"/>
    </location>
</feature>